<keyword evidence="2" id="KW-1185">Reference proteome</keyword>
<dbReference type="EMBL" id="JARKHS020028401">
    <property type="protein sequence ID" value="KAK8764306.1"/>
    <property type="molecule type" value="Genomic_DNA"/>
</dbReference>
<sequence length="318" mass="34917">MEEWEALELTFRALTSFADVSDLLPDRLTTYLLPKFGVRITHAEFRPSQVYPGRQRVCDVQCTRTSRATASSVYTGTLESVVWNAVLCGTECVVPPDVRLCSVETAALFREYLYVALGYGHVLTQYDDCSESIAEPSRETLHRSWPDFNFGRWDSSSDLTTRYATLRALVPFPDGNDYPDPVVQIRTYRDAPQVANATANVETSEVAKAFQAEYAKQAAAAKNNGDHLTWGLGAVAFFGTCGGGRWLWNRAVSEARLWLSTNPAVLAATAESPTAAAVAGRLLSTPFEDAHFPGAMFALARALFCGNVKATYAAKKMQ</sequence>
<dbReference type="Proteomes" id="UP001321473">
    <property type="component" value="Unassembled WGS sequence"/>
</dbReference>
<comment type="caution">
    <text evidence="1">The sequence shown here is derived from an EMBL/GenBank/DDBJ whole genome shotgun (WGS) entry which is preliminary data.</text>
</comment>
<organism evidence="1 2">
    <name type="scientific">Amblyomma americanum</name>
    <name type="common">Lone star tick</name>
    <dbReference type="NCBI Taxonomy" id="6943"/>
    <lineage>
        <taxon>Eukaryota</taxon>
        <taxon>Metazoa</taxon>
        <taxon>Ecdysozoa</taxon>
        <taxon>Arthropoda</taxon>
        <taxon>Chelicerata</taxon>
        <taxon>Arachnida</taxon>
        <taxon>Acari</taxon>
        <taxon>Parasitiformes</taxon>
        <taxon>Ixodida</taxon>
        <taxon>Ixodoidea</taxon>
        <taxon>Ixodidae</taxon>
        <taxon>Amblyomminae</taxon>
        <taxon>Amblyomma</taxon>
    </lineage>
</organism>
<evidence type="ECO:0000313" key="2">
    <source>
        <dbReference type="Proteomes" id="UP001321473"/>
    </source>
</evidence>
<proteinExistence type="predicted"/>
<protein>
    <submittedName>
        <fullName evidence="1">Uncharacterized protein</fullName>
    </submittedName>
</protein>
<gene>
    <name evidence="1" type="ORF">V5799_033081</name>
</gene>
<evidence type="ECO:0000313" key="1">
    <source>
        <dbReference type="EMBL" id="KAK8764306.1"/>
    </source>
</evidence>
<reference evidence="1 2" key="1">
    <citation type="journal article" date="2023" name="Arcadia Sci">
        <title>De novo assembly of a long-read Amblyomma americanum tick genome.</title>
        <authorList>
            <person name="Chou S."/>
            <person name="Poskanzer K.E."/>
            <person name="Rollins M."/>
            <person name="Thuy-Boun P.S."/>
        </authorList>
    </citation>
    <scope>NUCLEOTIDE SEQUENCE [LARGE SCALE GENOMIC DNA]</scope>
    <source>
        <strain evidence="1">F_SG_1</strain>
        <tissue evidence="1">Salivary glands</tissue>
    </source>
</reference>
<name>A0AAQ4DPB6_AMBAM</name>
<accession>A0AAQ4DPB6</accession>
<dbReference type="AlphaFoldDB" id="A0AAQ4DPB6"/>